<keyword evidence="6" id="KW-0328">Glycosyltransferase</keyword>
<feature type="transmembrane region" description="Helical" evidence="15">
    <location>
        <begin position="171"/>
        <end position="194"/>
    </location>
</feature>
<keyword evidence="8 15" id="KW-0812">Transmembrane</keyword>
<evidence type="ECO:0000256" key="5">
    <source>
        <dbReference type="ARBA" id="ARBA00018512"/>
    </source>
</evidence>
<comment type="subcellular location">
    <subcellularLocation>
        <location evidence="1">Endoplasmic reticulum membrane</location>
        <topology evidence="1">Multi-pass membrane protein</topology>
    </subcellularLocation>
</comment>
<dbReference type="EMBL" id="JAFEKC020000013">
    <property type="protein sequence ID" value="KAK0511551.1"/>
    <property type="molecule type" value="Genomic_DNA"/>
</dbReference>
<evidence type="ECO:0000256" key="9">
    <source>
        <dbReference type="ARBA" id="ARBA00022824"/>
    </source>
</evidence>
<sequence>MLFQTDNTLRLGAVLLVAAFAYLWFNLVCETVPDPYLDEVFHVRQAENYVKGNWHVWDPKITTPPGLYVVSYLFAIPWQASGLMQVDTTFFRSTNQVGAILLAWVIYQILHILYRNTNHDREDEGTSKDTGSTWRPTELAHAAINICLFPPLFFFYGLYYTDVLSAVSVLLVYKYFLVERHPAVIIAAGLFSLLFRQTNVLWVAVFLGGLAFCRAIPKGQQDANLFNEPTFLNILQASWRHASAYDPPISEASFEDYIKAGLSFAVAGVASGPDVLRPLGPYLVILGVFVQYVLWNGGVVLGDKENHVVSIHLAQMLYLWACFAFFSLPLLYPYLITILPNTTLPSALRLSSIKSRLPRALVSDCIMTIMLAIAYHNTLIHPFTLADNRHYTFYVFRILLRRPSIKYLAVPTYFFCAWAAVAALGGQNAYNQQPTRKKLSKQRRQGMAILPSSPASDLRVSFLLIWLLATAASLVTTPLVEPRYFVVPWLMWRLHVAPLRLDPPTTPSSSNRAGSGKVKGIVEKVLYSTHDHRLWLETVWLLAINMATGYIFLKWGFEWPQEPGSVQRFMW</sequence>
<feature type="transmembrane region" description="Helical" evidence="15">
    <location>
        <begin position="534"/>
        <end position="553"/>
    </location>
</feature>
<feature type="transmembrane region" description="Helical" evidence="15">
    <location>
        <begin position="279"/>
        <end position="297"/>
    </location>
</feature>
<evidence type="ECO:0000256" key="11">
    <source>
        <dbReference type="ARBA" id="ARBA00023136"/>
    </source>
</evidence>
<comment type="caution">
    <text evidence="16">The sequence shown here is derived from an EMBL/GenBank/DDBJ whole genome shotgun (WGS) entry which is preliminary data.</text>
</comment>
<dbReference type="InterPro" id="IPR016900">
    <property type="entry name" value="Alg10"/>
</dbReference>
<comment type="catalytic activity">
    <reaction evidence="14">
        <text>an alpha-D-Glc-(1-&gt;3)-alpha-D-Glc-(1-&gt;3)-alpha-D-Man-(1-&gt;2)-alpha-D-Man-(1-&gt;2)-alpha-D-Man-(1-&gt;3)-[alpha-D-Man-(1-&gt;2)-alpha-D-Man-(1-&gt;3)-[alpha-D-Man-(1-&gt;2)-alpha-D-Man-(1-&gt;6)]-alpha-D-Man-(1-&gt;6)]-beta-D-Man-(1-&gt;4)-beta-D-GlcNAc-(1-&gt;4)-alpha-D-GlcNAc-diphospho-di-trans,poly-cis-dolichol + a di-trans,poly-cis-dolichyl beta-D-glucosyl phosphate = a alpha-D-Glc-(1-&gt;2)-alpha-D-Glc-(1-&gt;3)-alpha-D-Glc-(1-&gt;3)-alpha-D-Man-(1-&gt;2)-alpha-D-Man-(1-&gt;2)-alpha-D-Man-(1-&gt;3)-[alpha-D-Man-(1-&gt;2)-alpha-D-Man-(1-&gt;3)-[alpha-D-Man-(1-&gt;2)-alpha-D-Man-(1-&gt;6)]-alpha-D-Man-(1-&gt;6)]-beta-D-Man-(1-&gt;4)-beta-D-GlcNAc-(1-&gt;4)-alpha-D-GlcNAc-diphospho-di-trans,poly-cis-dolichol + a di-trans,poly-cis-dolichyl phosphate + H(+)</text>
        <dbReference type="Rhea" id="RHEA:29543"/>
        <dbReference type="Rhea" id="RHEA-COMP:19498"/>
        <dbReference type="Rhea" id="RHEA-COMP:19502"/>
        <dbReference type="Rhea" id="RHEA-COMP:19512"/>
        <dbReference type="Rhea" id="RHEA-COMP:19522"/>
        <dbReference type="ChEBI" id="CHEBI:15378"/>
        <dbReference type="ChEBI" id="CHEBI:57525"/>
        <dbReference type="ChEBI" id="CHEBI:57683"/>
        <dbReference type="ChEBI" id="CHEBI:132522"/>
        <dbReference type="ChEBI" id="CHEBI:132523"/>
        <dbReference type="EC" id="2.4.1.256"/>
    </reaction>
    <physiologicalReaction direction="left-to-right" evidence="14">
        <dbReference type="Rhea" id="RHEA:29544"/>
    </physiologicalReaction>
</comment>
<protein>
    <recommendedName>
        <fullName evidence="5">Dol-P-Glc:Glc(2)Man(9)GlcNAc(2)-PP-Dol alpha-1,2-glucosyltransferase</fullName>
        <ecNumber evidence="4">2.4.1.256</ecNumber>
    </recommendedName>
    <alternativeName>
        <fullName evidence="12">Asparagine-linked glycosylation protein 10</fullName>
    </alternativeName>
</protein>
<feature type="transmembrane region" description="Helical" evidence="15">
    <location>
        <begin position="200"/>
        <end position="217"/>
    </location>
</feature>
<evidence type="ECO:0000256" key="4">
    <source>
        <dbReference type="ARBA" id="ARBA00011967"/>
    </source>
</evidence>
<comment type="pathway">
    <text evidence="2">Protein modification; protein glycosylation.</text>
</comment>
<dbReference type="GO" id="GO:0005789">
    <property type="term" value="C:endoplasmic reticulum membrane"/>
    <property type="evidence" value="ECO:0007669"/>
    <property type="project" value="UniProtKB-SubCell"/>
</dbReference>
<dbReference type="PANTHER" id="PTHR12989:SF10">
    <property type="entry name" value="DOL-P-GLC:GLC(2)MAN(9)GLCNAC(2)-PP-DOL ALPHA-1,2-GLUCOSYLTRANSFERASE-RELATED"/>
    <property type="match status" value="1"/>
</dbReference>
<evidence type="ECO:0000256" key="6">
    <source>
        <dbReference type="ARBA" id="ARBA00022676"/>
    </source>
</evidence>
<feature type="transmembrane region" description="Helical" evidence="15">
    <location>
        <begin position="405"/>
        <end position="426"/>
    </location>
</feature>
<dbReference type="Proteomes" id="UP001166286">
    <property type="component" value="Unassembled WGS sequence"/>
</dbReference>
<dbReference type="PANTHER" id="PTHR12989">
    <property type="entry name" value="ALPHA-1,2-GLUCOSYLTRANSFERASE ALG10"/>
    <property type="match status" value="1"/>
</dbReference>
<evidence type="ECO:0000256" key="14">
    <source>
        <dbReference type="ARBA" id="ARBA00048064"/>
    </source>
</evidence>
<evidence type="ECO:0000256" key="12">
    <source>
        <dbReference type="ARBA" id="ARBA00032069"/>
    </source>
</evidence>
<keyword evidence="11 15" id="KW-0472">Membrane</keyword>
<dbReference type="EC" id="2.4.1.256" evidence="4"/>
<evidence type="ECO:0000256" key="2">
    <source>
        <dbReference type="ARBA" id="ARBA00004922"/>
    </source>
</evidence>
<comment type="function">
    <text evidence="13">Dol-P-Glc:Glc(2)Man(9)GlcNAc(2)-PP-Dol alpha-1,2-glucosyltransferase that operates in the biosynthetic pathway of dolichol-linked oligosaccharides, the glycan precursors employed in protein asparagine (N)-glycosylation. The assembly of dolichol-linked oligosaccharides begins on the cytosolic side of the endoplasmic reticulum membrane and finishes in its lumen. The sequential addition of sugars to dolichol pyrophosphate produces dolichol-linked oligosaccharides containing fourteen sugars, including two GlcNAcs, nine mannoses and three glucoses. Once assembled, the oligosaccharide is transferred from the lipid to nascent proteins by oligosaccharyltransferases. In the lumen of the endoplasmic reticulum, adds the third and last glucose residue from dolichyl phosphate glucose (Dol-P-Glc) onto the lipid-linked oligosaccharide intermediate Glc(2)Man(9)GlcNAc(2)-PP-Dol to produce Glc(3)Man(9)GlcNAc(2)-PP-Dol.</text>
</comment>
<feature type="transmembrane region" description="Helical" evidence="15">
    <location>
        <begin position="317"/>
        <end position="339"/>
    </location>
</feature>
<accession>A0AA39R179</accession>
<feature type="transmembrane region" description="Helical" evidence="15">
    <location>
        <begin position="96"/>
        <end position="114"/>
    </location>
</feature>
<evidence type="ECO:0000256" key="1">
    <source>
        <dbReference type="ARBA" id="ARBA00004477"/>
    </source>
</evidence>
<feature type="transmembrane region" description="Helical" evidence="15">
    <location>
        <begin position="7"/>
        <end position="25"/>
    </location>
</feature>
<name>A0AA39R179_9LECA</name>
<keyword evidence="9" id="KW-0256">Endoplasmic reticulum</keyword>
<evidence type="ECO:0000313" key="16">
    <source>
        <dbReference type="EMBL" id="KAK0511551.1"/>
    </source>
</evidence>
<evidence type="ECO:0000313" key="17">
    <source>
        <dbReference type="Proteomes" id="UP001166286"/>
    </source>
</evidence>
<organism evidence="16 17">
    <name type="scientific">Cladonia borealis</name>
    <dbReference type="NCBI Taxonomy" id="184061"/>
    <lineage>
        <taxon>Eukaryota</taxon>
        <taxon>Fungi</taxon>
        <taxon>Dikarya</taxon>
        <taxon>Ascomycota</taxon>
        <taxon>Pezizomycotina</taxon>
        <taxon>Lecanoromycetes</taxon>
        <taxon>OSLEUM clade</taxon>
        <taxon>Lecanoromycetidae</taxon>
        <taxon>Lecanorales</taxon>
        <taxon>Lecanorineae</taxon>
        <taxon>Cladoniaceae</taxon>
        <taxon>Cladonia</taxon>
    </lineage>
</organism>
<evidence type="ECO:0000256" key="13">
    <source>
        <dbReference type="ARBA" id="ARBA00044727"/>
    </source>
</evidence>
<keyword evidence="7" id="KW-0808">Transferase</keyword>
<feature type="transmembrane region" description="Helical" evidence="15">
    <location>
        <begin position="139"/>
        <end position="159"/>
    </location>
</feature>
<dbReference type="Pfam" id="PF04922">
    <property type="entry name" value="DIE2_ALG10"/>
    <property type="match status" value="1"/>
</dbReference>
<comment type="similarity">
    <text evidence="3">Belongs to the ALG10 glucosyltransferase family.</text>
</comment>
<dbReference type="GO" id="GO:0106073">
    <property type="term" value="F:dolichyl pyrophosphate Glc2Man9GlcNAc2 alpha-1,2-glucosyltransferase activity"/>
    <property type="evidence" value="ECO:0007669"/>
    <property type="project" value="UniProtKB-EC"/>
</dbReference>
<evidence type="ECO:0000256" key="3">
    <source>
        <dbReference type="ARBA" id="ARBA00010600"/>
    </source>
</evidence>
<dbReference type="AlphaFoldDB" id="A0AA39R179"/>
<dbReference type="GO" id="GO:0006488">
    <property type="term" value="P:dolichol-linked oligosaccharide biosynthetic process"/>
    <property type="evidence" value="ECO:0007669"/>
    <property type="project" value="InterPro"/>
</dbReference>
<evidence type="ECO:0000256" key="10">
    <source>
        <dbReference type="ARBA" id="ARBA00022989"/>
    </source>
</evidence>
<keyword evidence="10 15" id="KW-1133">Transmembrane helix</keyword>
<reference evidence="16" key="1">
    <citation type="submission" date="2023-03" db="EMBL/GenBank/DDBJ databases">
        <title>Complete genome of Cladonia borealis.</title>
        <authorList>
            <person name="Park H."/>
        </authorList>
    </citation>
    <scope>NUCLEOTIDE SEQUENCE</scope>
    <source>
        <strain evidence="16">ANT050790</strain>
    </source>
</reference>
<feature type="transmembrane region" description="Helical" evidence="15">
    <location>
        <begin position="360"/>
        <end position="385"/>
    </location>
</feature>
<proteinExistence type="inferred from homology"/>
<evidence type="ECO:0000256" key="8">
    <source>
        <dbReference type="ARBA" id="ARBA00022692"/>
    </source>
</evidence>
<evidence type="ECO:0000256" key="7">
    <source>
        <dbReference type="ARBA" id="ARBA00022679"/>
    </source>
</evidence>
<gene>
    <name evidence="16" type="ORF">JMJ35_006124</name>
</gene>
<keyword evidence="17" id="KW-1185">Reference proteome</keyword>
<evidence type="ECO:0000256" key="15">
    <source>
        <dbReference type="SAM" id="Phobius"/>
    </source>
</evidence>
<dbReference type="PIRSF" id="PIRSF028810">
    <property type="entry name" value="Alpha1_2_glucosyltferase_Alg10"/>
    <property type="match status" value="1"/>
</dbReference>